<dbReference type="Proteomes" id="UP000799439">
    <property type="component" value="Unassembled WGS sequence"/>
</dbReference>
<gene>
    <name evidence="1" type="ORF">K461DRAFT_274880</name>
</gene>
<comment type="caution">
    <text evidence="1">The sequence shown here is derived from an EMBL/GenBank/DDBJ whole genome shotgun (WGS) entry which is preliminary data.</text>
</comment>
<evidence type="ECO:0000313" key="2">
    <source>
        <dbReference type="Proteomes" id="UP000799439"/>
    </source>
</evidence>
<name>A0A9P4J6L8_9PEZI</name>
<organism evidence="1 2">
    <name type="scientific">Myriangium duriaei CBS 260.36</name>
    <dbReference type="NCBI Taxonomy" id="1168546"/>
    <lineage>
        <taxon>Eukaryota</taxon>
        <taxon>Fungi</taxon>
        <taxon>Dikarya</taxon>
        <taxon>Ascomycota</taxon>
        <taxon>Pezizomycotina</taxon>
        <taxon>Dothideomycetes</taxon>
        <taxon>Dothideomycetidae</taxon>
        <taxon>Myriangiales</taxon>
        <taxon>Myriangiaceae</taxon>
        <taxon>Myriangium</taxon>
    </lineage>
</organism>
<proteinExistence type="predicted"/>
<sequence length="78" mass="8799">MTSMLRLVHQPFYRLAYHKCTMRLMVIFLMSAQRDALVLGGRCCGPYGKLVLHFFVGLPIGARLVTDLLGTVYGKRVP</sequence>
<reference evidence="1" key="1">
    <citation type="journal article" date="2020" name="Stud. Mycol.">
        <title>101 Dothideomycetes genomes: a test case for predicting lifestyles and emergence of pathogens.</title>
        <authorList>
            <person name="Haridas S."/>
            <person name="Albert R."/>
            <person name="Binder M."/>
            <person name="Bloem J."/>
            <person name="Labutti K."/>
            <person name="Salamov A."/>
            <person name="Andreopoulos B."/>
            <person name="Baker S."/>
            <person name="Barry K."/>
            <person name="Bills G."/>
            <person name="Bluhm B."/>
            <person name="Cannon C."/>
            <person name="Castanera R."/>
            <person name="Culley D."/>
            <person name="Daum C."/>
            <person name="Ezra D."/>
            <person name="Gonzalez J."/>
            <person name="Henrissat B."/>
            <person name="Kuo A."/>
            <person name="Liang C."/>
            <person name="Lipzen A."/>
            <person name="Lutzoni F."/>
            <person name="Magnuson J."/>
            <person name="Mondo S."/>
            <person name="Nolan M."/>
            <person name="Ohm R."/>
            <person name="Pangilinan J."/>
            <person name="Park H.-J."/>
            <person name="Ramirez L."/>
            <person name="Alfaro M."/>
            <person name="Sun H."/>
            <person name="Tritt A."/>
            <person name="Yoshinaga Y."/>
            <person name="Zwiers L.-H."/>
            <person name="Turgeon B."/>
            <person name="Goodwin S."/>
            <person name="Spatafora J."/>
            <person name="Crous P."/>
            <person name="Grigoriev I."/>
        </authorList>
    </citation>
    <scope>NUCLEOTIDE SEQUENCE</scope>
    <source>
        <strain evidence="1">CBS 260.36</strain>
    </source>
</reference>
<keyword evidence="2" id="KW-1185">Reference proteome</keyword>
<accession>A0A9P4J6L8</accession>
<evidence type="ECO:0000313" key="1">
    <source>
        <dbReference type="EMBL" id="KAF2155844.1"/>
    </source>
</evidence>
<protein>
    <submittedName>
        <fullName evidence="1">Uncharacterized protein</fullName>
    </submittedName>
</protein>
<dbReference type="AlphaFoldDB" id="A0A9P4J6L8"/>
<dbReference type="EMBL" id="ML996082">
    <property type="protein sequence ID" value="KAF2155844.1"/>
    <property type="molecule type" value="Genomic_DNA"/>
</dbReference>